<keyword evidence="3" id="KW-1185">Reference proteome</keyword>
<reference evidence="3" key="1">
    <citation type="submission" date="2016-08" db="EMBL/GenBank/DDBJ databases">
        <authorList>
            <person name="Varghese N."/>
            <person name="Submissions Spin"/>
        </authorList>
    </citation>
    <scope>NUCLEOTIDE SEQUENCE [LARGE SCALE GENOMIC DNA]</scope>
    <source>
        <strain evidence="3">SGD-1123</strain>
    </source>
</reference>
<dbReference type="RefSeq" id="WP_058297992.1">
    <property type="nucleotide sequence ID" value="NZ_FMAU01000001.1"/>
</dbReference>
<dbReference type="PIRSF" id="PIRSF012560">
    <property type="entry name" value="Pullulanase"/>
    <property type="match status" value="1"/>
</dbReference>
<protein>
    <recommendedName>
        <fullName evidence="1">NERD domain-containing protein</fullName>
    </recommendedName>
</protein>
<feature type="domain" description="NERD" evidence="1">
    <location>
        <begin position="145"/>
        <end position="246"/>
    </location>
</feature>
<evidence type="ECO:0000259" key="1">
    <source>
        <dbReference type="Pfam" id="PF08378"/>
    </source>
</evidence>
<dbReference type="Proteomes" id="UP000181997">
    <property type="component" value="Unassembled WGS sequence"/>
</dbReference>
<evidence type="ECO:0000313" key="3">
    <source>
        <dbReference type="Proteomes" id="UP000181997"/>
    </source>
</evidence>
<dbReference type="OrthoDB" id="2433183at2"/>
<name>A0A0V8HNR8_9BACI</name>
<accession>A0A0V8HNR8</accession>
<dbReference type="AlphaFoldDB" id="A0A0V8HNR8"/>
<dbReference type="InterPro" id="IPR012397">
    <property type="entry name" value="Pullulanase"/>
</dbReference>
<dbReference type="InterPro" id="IPR011528">
    <property type="entry name" value="NERD"/>
</dbReference>
<proteinExistence type="predicted"/>
<gene>
    <name evidence="2" type="ORF">GA0061094_1524</name>
</gene>
<dbReference type="Pfam" id="PF08378">
    <property type="entry name" value="NERD"/>
    <property type="match status" value="1"/>
</dbReference>
<organism evidence="2 3">
    <name type="scientific">[Bacillus] enclensis</name>
    <dbReference type="NCBI Taxonomy" id="1402860"/>
    <lineage>
        <taxon>Bacteria</taxon>
        <taxon>Bacillati</taxon>
        <taxon>Bacillota</taxon>
        <taxon>Bacilli</taxon>
        <taxon>Bacillales</taxon>
        <taxon>Bacillaceae</taxon>
        <taxon>Rossellomorea</taxon>
    </lineage>
</organism>
<dbReference type="EMBL" id="FMAU01000001">
    <property type="protein sequence ID" value="SCB93707.1"/>
    <property type="molecule type" value="Genomic_DNA"/>
</dbReference>
<sequence length="325" mass="38315">MAQLIKLQDYVSRYETDLYRYPSQFVRLKKQQWEKMKIHWENGGGFPSLEKEEPEKEKTTVTRKFMSFFKKKEEGETEDSDNPAQKDDDAIELEMNPHAEFASEEELKKHFLDSIFEFQLRWASSTISEKSYVDNSYYYDERLKYLLQRFPDNILVLYFPVFKIKNAPVELEVVLITPTGIWCLSFLEFENGTAYIGSGDRFWVKKWGDAESRVLNPLISLRRMERIIGQIVEYAGIELPVHKAVVSRNGYIDYPQAPAGCEFIDKRKHESWFNQQRSSRSPIKSVQLKAAKSILDYCQTTSFQRMHYQHETLKDWNTGAEEDSQ</sequence>
<evidence type="ECO:0000313" key="2">
    <source>
        <dbReference type="EMBL" id="SCB93707.1"/>
    </source>
</evidence>